<protein>
    <submittedName>
        <fullName evidence="3">Cobalamin biosynthesis protein CbiX</fullName>
    </submittedName>
</protein>
<reference evidence="3" key="1">
    <citation type="journal article" date="2021" name="Proc. Natl. Acad. Sci. U.S.A.">
        <title>Global biogeography of chemosynthetic symbionts reveals both localized and globally distributed symbiont groups. .</title>
        <authorList>
            <person name="Osvatic J.T."/>
            <person name="Wilkins L.G.E."/>
            <person name="Leibrecht L."/>
            <person name="Leray M."/>
            <person name="Zauner S."/>
            <person name="Polzin J."/>
            <person name="Camacho Y."/>
            <person name="Gros O."/>
            <person name="van Gils J.A."/>
            <person name="Eisen J.A."/>
            <person name="Petersen J.M."/>
            <person name="Yuen B."/>
        </authorList>
    </citation>
    <scope>NUCLEOTIDE SEQUENCE</scope>
    <source>
        <strain evidence="3">MAGclacostrist055</strain>
    </source>
</reference>
<dbReference type="GO" id="GO:0016829">
    <property type="term" value="F:lyase activity"/>
    <property type="evidence" value="ECO:0007669"/>
    <property type="project" value="UniProtKB-KW"/>
</dbReference>
<comment type="caution">
    <text evidence="3">The sequence shown here is derived from an EMBL/GenBank/DDBJ whole genome shotgun (WGS) entry which is preliminary data.</text>
</comment>
<dbReference type="AlphaFoldDB" id="A0A9E4TVF0"/>
<dbReference type="Proteomes" id="UP000886674">
    <property type="component" value="Unassembled WGS sequence"/>
</dbReference>
<sequence length="277" mass="30768">MKKPLILLLDNGSIQPQATRNLRKLAAELSRLSQYRVYPVSLQQADRIAPGELDGIPAQLLESFLSAQLERGIRDYLAIPLFFGVSRALTSFIPNLVESLQSIHGPFRLHIADVLYPLPRGEPRLIKILKDQIDPLISGSTQPRVILVDHGSPLPEVTEVRVRIARELSSLLPPDAQLSEAVMERRKGSEYDFNGERLDQVLQREAQKTLQTPIALSLLFLSPGRHAGEGGDIATICGDIERLHPGLDIRISPLVGEHPHLIEVLLDRLRSGLRALD</sequence>
<dbReference type="InterPro" id="IPR002762">
    <property type="entry name" value="CbiX-like"/>
</dbReference>
<proteinExistence type="predicted"/>
<dbReference type="SUPFAM" id="SSF53800">
    <property type="entry name" value="Chelatase"/>
    <property type="match status" value="1"/>
</dbReference>
<dbReference type="EMBL" id="JAEPCR010000084">
    <property type="protein sequence ID" value="MCG7979738.1"/>
    <property type="molecule type" value="Genomic_DNA"/>
</dbReference>
<evidence type="ECO:0000313" key="3">
    <source>
        <dbReference type="EMBL" id="MCG7979738.1"/>
    </source>
</evidence>
<evidence type="ECO:0000256" key="2">
    <source>
        <dbReference type="ARBA" id="ARBA00023239"/>
    </source>
</evidence>
<evidence type="ECO:0000313" key="4">
    <source>
        <dbReference type="Proteomes" id="UP000886674"/>
    </source>
</evidence>
<evidence type="ECO:0000256" key="1">
    <source>
        <dbReference type="ARBA" id="ARBA00022723"/>
    </source>
</evidence>
<organism evidence="3 4">
    <name type="scientific">Candidatus Thiodiazotropha taylori</name>
    <dbReference type="NCBI Taxonomy" id="2792791"/>
    <lineage>
        <taxon>Bacteria</taxon>
        <taxon>Pseudomonadati</taxon>
        <taxon>Pseudomonadota</taxon>
        <taxon>Gammaproteobacteria</taxon>
        <taxon>Chromatiales</taxon>
        <taxon>Sedimenticolaceae</taxon>
        <taxon>Candidatus Thiodiazotropha</taxon>
    </lineage>
</organism>
<keyword evidence="1" id="KW-0479">Metal-binding</keyword>
<name>A0A9E4TVF0_9GAMM</name>
<gene>
    <name evidence="3" type="ORF">JAY77_16535</name>
</gene>
<keyword evidence="2" id="KW-0456">Lyase</keyword>
<dbReference type="GO" id="GO:0046872">
    <property type="term" value="F:metal ion binding"/>
    <property type="evidence" value="ECO:0007669"/>
    <property type="project" value="UniProtKB-KW"/>
</dbReference>
<dbReference type="Pfam" id="PF01903">
    <property type="entry name" value="CbiX"/>
    <property type="match status" value="1"/>
</dbReference>
<accession>A0A9E4TVF0</accession>
<dbReference type="Gene3D" id="3.40.50.1400">
    <property type="match status" value="2"/>
</dbReference>